<evidence type="ECO:0000313" key="1">
    <source>
        <dbReference type="EMBL" id="ERK01558.1"/>
    </source>
</evidence>
<name>U2LAR1_9BACT</name>
<protein>
    <submittedName>
        <fullName evidence="1">Uncharacterized protein</fullName>
    </submittedName>
</protein>
<dbReference type="PATRIC" id="fig|1395125.3.peg.1078"/>
<dbReference type="Proteomes" id="UP000017023">
    <property type="component" value="Unassembled WGS sequence"/>
</dbReference>
<evidence type="ECO:0000313" key="2">
    <source>
        <dbReference type="Proteomes" id="UP000017023"/>
    </source>
</evidence>
<sequence>MEGKPITELAFSENIVQSRATVRYRLTFTYHFLLDLRSYIPHHPHENAGRKTA</sequence>
<accession>U2LAR1</accession>
<reference evidence="1 2" key="1">
    <citation type="submission" date="2013-08" db="EMBL/GenBank/DDBJ databases">
        <authorList>
            <person name="Durkin A.S."/>
            <person name="Haft D.R."/>
            <person name="McCorrison J."/>
            <person name="Torralba M."/>
            <person name="Gillis M."/>
            <person name="Haft D.H."/>
            <person name="Methe B."/>
            <person name="Sutton G."/>
            <person name="Nelson K.E."/>
        </authorList>
    </citation>
    <scope>NUCLEOTIDE SEQUENCE [LARGE SCALE GENOMIC DNA]</scope>
    <source>
        <strain evidence="1 2">F0493</strain>
    </source>
</reference>
<dbReference type="AlphaFoldDB" id="U2LAR1"/>
<dbReference type="EMBL" id="AWGW01000010">
    <property type="protein sequence ID" value="ERK01558.1"/>
    <property type="molecule type" value="Genomic_DNA"/>
</dbReference>
<gene>
    <name evidence="1" type="ORF">HMPREF9145_2490</name>
</gene>
<proteinExistence type="predicted"/>
<comment type="caution">
    <text evidence="1">The sequence shown here is derived from an EMBL/GenBank/DDBJ whole genome shotgun (WGS) entry which is preliminary data.</text>
</comment>
<organism evidence="1 2">
    <name type="scientific">Segatella salivae F0493</name>
    <dbReference type="NCBI Taxonomy" id="1395125"/>
    <lineage>
        <taxon>Bacteria</taxon>
        <taxon>Pseudomonadati</taxon>
        <taxon>Bacteroidota</taxon>
        <taxon>Bacteroidia</taxon>
        <taxon>Bacteroidales</taxon>
        <taxon>Prevotellaceae</taxon>
        <taxon>Segatella</taxon>
    </lineage>
</organism>